<keyword evidence="3" id="KW-1185">Reference proteome</keyword>
<evidence type="ECO:0000313" key="2">
    <source>
        <dbReference type="EMBL" id="TKV93146.1"/>
    </source>
</evidence>
<dbReference type="Gramene" id="TKV93146">
    <property type="protein sequence ID" value="TKV93146"/>
    <property type="gene ID" value="SEVIR_9G206500v2"/>
</dbReference>
<evidence type="ECO:0000313" key="3">
    <source>
        <dbReference type="Proteomes" id="UP000298652"/>
    </source>
</evidence>
<name>A0A4U6T823_SETVI</name>
<gene>
    <name evidence="2" type="ORF">SEVIR_9G206500v2</name>
</gene>
<dbReference type="AlphaFoldDB" id="A0A4U6T823"/>
<feature type="region of interest" description="Disordered" evidence="1">
    <location>
        <begin position="41"/>
        <end position="89"/>
    </location>
</feature>
<reference evidence="2" key="1">
    <citation type="submission" date="2019-03" db="EMBL/GenBank/DDBJ databases">
        <title>WGS assembly of Setaria viridis.</title>
        <authorList>
            <person name="Huang P."/>
            <person name="Jenkins J."/>
            <person name="Grimwood J."/>
            <person name="Barry K."/>
            <person name="Healey A."/>
            <person name="Mamidi S."/>
            <person name="Sreedasyam A."/>
            <person name="Shu S."/>
            <person name="Feldman M."/>
            <person name="Wu J."/>
            <person name="Yu Y."/>
            <person name="Chen C."/>
            <person name="Johnson J."/>
            <person name="Rokhsar D."/>
            <person name="Baxter I."/>
            <person name="Schmutz J."/>
            <person name="Brutnell T."/>
            <person name="Kellogg E."/>
        </authorList>
    </citation>
    <scope>NUCLEOTIDE SEQUENCE [LARGE SCALE GENOMIC DNA]</scope>
</reference>
<sequence>MVVKSLEHMSFTRTNWIHVGGTREPPTTISRVFWPRGTGKTTLQTVLPSPSATRRGSASQPIRTRGARLTEADRPSDAASSHFSPPRPIDVGREKFQFLQSCWVSQLAGSKSKWRVMDGEGRRQPDSLHRTLPDSPYPPLVPPCPCPSNS</sequence>
<feature type="compositionally biased region" description="Pro residues" evidence="1">
    <location>
        <begin position="135"/>
        <end position="150"/>
    </location>
</feature>
<dbReference type="EMBL" id="CM016560">
    <property type="protein sequence ID" value="TKV93146.1"/>
    <property type="molecule type" value="Genomic_DNA"/>
</dbReference>
<feature type="compositionally biased region" description="Basic and acidic residues" evidence="1">
    <location>
        <begin position="115"/>
        <end position="132"/>
    </location>
</feature>
<accession>A0A4U6T823</accession>
<dbReference type="Proteomes" id="UP000298652">
    <property type="component" value="Chromosome 9"/>
</dbReference>
<evidence type="ECO:0000256" key="1">
    <source>
        <dbReference type="SAM" id="MobiDB-lite"/>
    </source>
</evidence>
<proteinExistence type="predicted"/>
<organism evidence="2 3">
    <name type="scientific">Setaria viridis</name>
    <name type="common">Green bristlegrass</name>
    <name type="synonym">Setaria italica subsp. viridis</name>
    <dbReference type="NCBI Taxonomy" id="4556"/>
    <lineage>
        <taxon>Eukaryota</taxon>
        <taxon>Viridiplantae</taxon>
        <taxon>Streptophyta</taxon>
        <taxon>Embryophyta</taxon>
        <taxon>Tracheophyta</taxon>
        <taxon>Spermatophyta</taxon>
        <taxon>Magnoliopsida</taxon>
        <taxon>Liliopsida</taxon>
        <taxon>Poales</taxon>
        <taxon>Poaceae</taxon>
        <taxon>PACMAD clade</taxon>
        <taxon>Panicoideae</taxon>
        <taxon>Panicodae</taxon>
        <taxon>Paniceae</taxon>
        <taxon>Cenchrinae</taxon>
        <taxon>Setaria</taxon>
    </lineage>
</organism>
<feature type="region of interest" description="Disordered" evidence="1">
    <location>
        <begin position="108"/>
        <end position="150"/>
    </location>
</feature>
<protein>
    <submittedName>
        <fullName evidence="2">Uncharacterized protein</fullName>
    </submittedName>
</protein>
<feature type="compositionally biased region" description="Polar residues" evidence="1">
    <location>
        <begin position="41"/>
        <end position="62"/>
    </location>
</feature>